<sequence length="206" mass="22125">MADLTELGPSKPVLAMIIPSASWAGSSPRPRGDLDSNSEAEDGPVTVGKGLALLDFGAMSEFPARGKVVLVGGADLSSSDLRCIQRDDSGVFFDIRTSNRGGTWTGASLKGKLGSKYFHLPELGNLKASCLARLASGYLERAVDFCLLYLHCGRTVYLFCQERSYADCHRLLVAGALVGAGGVTVHEFVVQKALITRRRLRIDCLF</sequence>
<feature type="region of interest" description="Disordered" evidence="1">
    <location>
        <begin position="23"/>
        <end position="43"/>
    </location>
</feature>
<keyword evidence="3" id="KW-1185">Reference proteome</keyword>
<comment type="caution">
    <text evidence="2">The sequence shown here is derived from an EMBL/GenBank/DDBJ whole genome shotgun (WGS) entry which is preliminary data.</text>
</comment>
<evidence type="ECO:0000256" key="1">
    <source>
        <dbReference type="SAM" id="MobiDB-lite"/>
    </source>
</evidence>
<dbReference type="Proteomes" id="UP000186817">
    <property type="component" value="Unassembled WGS sequence"/>
</dbReference>
<evidence type="ECO:0000313" key="3">
    <source>
        <dbReference type="Proteomes" id="UP000186817"/>
    </source>
</evidence>
<organism evidence="2 3">
    <name type="scientific">Symbiodinium microadriaticum</name>
    <name type="common">Dinoflagellate</name>
    <name type="synonym">Zooxanthella microadriatica</name>
    <dbReference type="NCBI Taxonomy" id="2951"/>
    <lineage>
        <taxon>Eukaryota</taxon>
        <taxon>Sar</taxon>
        <taxon>Alveolata</taxon>
        <taxon>Dinophyceae</taxon>
        <taxon>Suessiales</taxon>
        <taxon>Symbiodiniaceae</taxon>
        <taxon>Symbiodinium</taxon>
    </lineage>
</organism>
<protein>
    <submittedName>
        <fullName evidence="2">Uncharacterized protein</fullName>
    </submittedName>
</protein>
<gene>
    <name evidence="2" type="ORF">AK812_SmicGene24830</name>
</gene>
<dbReference type="AlphaFoldDB" id="A0A1Q9DDN5"/>
<dbReference type="EMBL" id="LSRX01000588">
    <property type="protein sequence ID" value="OLP93291.1"/>
    <property type="molecule type" value="Genomic_DNA"/>
</dbReference>
<evidence type="ECO:0000313" key="2">
    <source>
        <dbReference type="EMBL" id="OLP93291.1"/>
    </source>
</evidence>
<accession>A0A1Q9DDN5</accession>
<reference evidence="2 3" key="1">
    <citation type="submission" date="2016-02" db="EMBL/GenBank/DDBJ databases">
        <title>Genome analysis of coral dinoflagellate symbionts highlights evolutionary adaptations to a symbiotic lifestyle.</title>
        <authorList>
            <person name="Aranda M."/>
            <person name="Li Y."/>
            <person name="Liew Y.J."/>
            <person name="Baumgarten S."/>
            <person name="Simakov O."/>
            <person name="Wilson M."/>
            <person name="Piel J."/>
            <person name="Ashoor H."/>
            <person name="Bougouffa S."/>
            <person name="Bajic V.B."/>
            <person name="Ryu T."/>
            <person name="Ravasi T."/>
            <person name="Bayer T."/>
            <person name="Micklem G."/>
            <person name="Kim H."/>
            <person name="Bhak J."/>
            <person name="Lajeunesse T.C."/>
            <person name="Voolstra C.R."/>
        </authorList>
    </citation>
    <scope>NUCLEOTIDE SEQUENCE [LARGE SCALE GENOMIC DNA]</scope>
    <source>
        <strain evidence="2 3">CCMP2467</strain>
    </source>
</reference>
<name>A0A1Q9DDN5_SYMMI</name>
<proteinExistence type="predicted"/>